<dbReference type="GO" id="GO:0005634">
    <property type="term" value="C:nucleus"/>
    <property type="evidence" value="ECO:0007669"/>
    <property type="project" value="UniProtKB-SubCell"/>
</dbReference>
<evidence type="ECO:0000256" key="7">
    <source>
        <dbReference type="SAM" id="MobiDB-lite"/>
    </source>
</evidence>
<dbReference type="InterPro" id="IPR001660">
    <property type="entry name" value="SAM"/>
</dbReference>
<accession>A0A5C6NQU2</accession>
<dbReference type="FunFam" id="1.10.150.50:FF:000018">
    <property type="entry name" value="Polycomb protein scmh1 isoform 4"/>
    <property type="match status" value="1"/>
</dbReference>
<keyword evidence="10" id="KW-1185">Reference proteome</keyword>
<keyword evidence="3" id="KW-0678">Repressor</keyword>
<evidence type="ECO:0000256" key="1">
    <source>
        <dbReference type="ARBA" id="ARBA00004123"/>
    </source>
</evidence>
<dbReference type="PROSITE" id="PS50105">
    <property type="entry name" value="SAM_DOMAIN"/>
    <property type="match status" value="1"/>
</dbReference>
<sequence>MKHDQTSSFWTFLCANRFSCLHQPKRHFLRTSCCFHTWEPHLALSRTSPPVGLRPGLSQDREGAGVCAAAGASCSGSASVRSHEWIQGKESPTLRKGVRLRLRLDHHDGRGRGCWQLVGLGAESEGGGWGLNSQVPEGLMSTLSASSEMQTPALATQFMVGPPVKKRGRPPIRKLEFQSHYMEPMLPLKVPKKRGRKPGFKVSVGLTQGLIYTSSHVQLTNRALKPRIVMSPLANSPPSSTPEPEMGSLPQDAAIVPKSATSQVLTAETPVPDDFLCDPLVDSKRYSVDPSDSAFNVTTSQYASKNPYSYRGSSCSLPGGLCRQMSSPARFHDTNRNAYSPDSGECKRPAGKDPSSWGVEEVVSFIKDADPQALGPHTDAFRKHEIDGDALLLLKSEMMMKYLGLKLGPALKLSYHIDKLKQSWP</sequence>
<keyword evidence="5" id="KW-0804">Transcription</keyword>
<name>A0A5C6NQU2_9TELE</name>
<dbReference type="GO" id="GO:0045892">
    <property type="term" value="P:negative regulation of DNA-templated transcription"/>
    <property type="evidence" value="ECO:0007669"/>
    <property type="project" value="TreeGrafter"/>
</dbReference>
<evidence type="ECO:0000256" key="3">
    <source>
        <dbReference type="ARBA" id="ARBA00022491"/>
    </source>
</evidence>
<evidence type="ECO:0000313" key="10">
    <source>
        <dbReference type="Proteomes" id="UP000324091"/>
    </source>
</evidence>
<dbReference type="Gene3D" id="1.10.150.50">
    <property type="entry name" value="Transcription Factor, Ets-1"/>
    <property type="match status" value="1"/>
</dbReference>
<evidence type="ECO:0000313" key="9">
    <source>
        <dbReference type="EMBL" id="TWW68961.1"/>
    </source>
</evidence>
<feature type="region of interest" description="Disordered" evidence="7">
    <location>
        <begin position="333"/>
        <end position="353"/>
    </location>
</feature>
<evidence type="ECO:0000256" key="2">
    <source>
        <dbReference type="ARBA" id="ARBA00008469"/>
    </source>
</evidence>
<dbReference type="SUPFAM" id="SSF47769">
    <property type="entry name" value="SAM/Pointed domain"/>
    <property type="match status" value="1"/>
</dbReference>
<evidence type="ECO:0000256" key="5">
    <source>
        <dbReference type="ARBA" id="ARBA00023163"/>
    </source>
</evidence>
<dbReference type="SMART" id="SM00454">
    <property type="entry name" value="SAM"/>
    <property type="match status" value="1"/>
</dbReference>
<dbReference type="EMBL" id="RHFK02000011">
    <property type="protein sequence ID" value="TWW68961.1"/>
    <property type="molecule type" value="Genomic_DNA"/>
</dbReference>
<dbReference type="InterPro" id="IPR047531">
    <property type="entry name" value="SAM_Scm-like"/>
</dbReference>
<protein>
    <submittedName>
        <fullName evidence="9">Sex comb on midleg-like protein 4</fullName>
    </submittedName>
</protein>
<organism evidence="9 10">
    <name type="scientific">Takifugu flavidus</name>
    <name type="common">sansaifugu</name>
    <dbReference type="NCBI Taxonomy" id="433684"/>
    <lineage>
        <taxon>Eukaryota</taxon>
        <taxon>Metazoa</taxon>
        <taxon>Chordata</taxon>
        <taxon>Craniata</taxon>
        <taxon>Vertebrata</taxon>
        <taxon>Euteleostomi</taxon>
        <taxon>Actinopterygii</taxon>
        <taxon>Neopterygii</taxon>
        <taxon>Teleostei</taxon>
        <taxon>Neoteleostei</taxon>
        <taxon>Acanthomorphata</taxon>
        <taxon>Eupercaria</taxon>
        <taxon>Tetraodontiformes</taxon>
        <taxon>Tetradontoidea</taxon>
        <taxon>Tetraodontidae</taxon>
        <taxon>Takifugu</taxon>
    </lineage>
</organism>
<evidence type="ECO:0000259" key="8">
    <source>
        <dbReference type="PROSITE" id="PS50105"/>
    </source>
</evidence>
<comment type="subcellular location">
    <subcellularLocation>
        <location evidence="1">Nucleus</location>
    </subcellularLocation>
</comment>
<gene>
    <name evidence="9" type="ORF">D4764_19G0007590</name>
</gene>
<dbReference type="Proteomes" id="UP000324091">
    <property type="component" value="Chromosome 19"/>
</dbReference>
<evidence type="ECO:0000256" key="6">
    <source>
        <dbReference type="ARBA" id="ARBA00023242"/>
    </source>
</evidence>
<dbReference type="GO" id="GO:0042393">
    <property type="term" value="F:histone binding"/>
    <property type="evidence" value="ECO:0007669"/>
    <property type="project" value="TreeGrafter"/>
</dbReference>
<keyword evidence="4" id="KW-0805">Transcription regulation</keyword>
<comment type="caution">
    <text evidence="9">The sequence shown here is derived from an EMBL/GenBank/DDBJ whole genome shotgun (WGS) entry which is preliminary data.</text>
</comment>
<comment type="similarity">
    <text evidence="2">Belongs to the SCM family.</text>
</comment>
<dbReference type="Pfam" id="PF00536">
    <property type="entry name" value="SAM_1"/>
    <property type="match status" value="1"/>
</dbReference>
<dbReference type="PANTHER" id="PTHR12247:SF85">
    <property type="entry name" value="SEX COMB ON MIDLEG-LIKE PROTEIN 4"/>
    <property type="match status" value="1"/>
</dbReference>
<dbReference type="GO" id="GO:0003682">
    <property type="term" value="F:chromatin binding"/>
    <property type="evidence" value="ECO:0007669"/>
    <property type="project" value="TreeGrafter"/>
</dbReference>
<keyword evidence="6" id="KW-0539">Nucleus</keyword>
<evidence type="ECO:0000256" key="4">
    <source>
        <dbReference type="ARBA" id="ARBA00023015"/>
    </source>
</evidence>
<dbReference type="PANTHER" id="PTHR12247">
    <property type="entry name" value="POLYCOMB GROUP PROTEIN"/>
    <property type="match status" value="1"/>
</dbReference>
<proteinExistence type="inferred from homology"/>
<reference evidence="9 10" key="1">
    <citation type="submission" date="2019-04" db="EMBL/GenBank/DDBJ databases">
        <title>Chromosome genome assembly for Takifugu flavidus.</title>
        <authorList>
            <person name="Xiao S."/>
        </authorList>
    </citation>
    <scope>NUCLEOTIDE SEQUENCE [LARGE SCALE GENOMIC DNA]</scope>
    <source>
        <strain evidence="9">HTHZ2018</strain>
        <tissue evidence="9">Muscle</tissue>
    </source>
</reference>
<dbReference type="CDD" id="cd09578">
    <property type="entry name" value="SAM_Scm"/>
    <property type="match status" value="1"/>
</dbReference>
<dbReference type="AlphaFoldDB" id="A0A5C6NQU2"/>
<dbReference type="InterPro" id="IPR050548">
    <property type="entry name" value="PcG_chromatin_remod_factors"/>
</dbReference>
<feature type="domain" description="SAM" evidence="8">
    <location>
        <begin position="357"/>
        <end position="423"/>
    </location>
</feature>
<dbReference type="InterPro" id="IPR013761">
    <property type="entry name" value="SAM/pointed_sf"/>
</dbReference>